<dbReference type="EMBL" id="AP018227">
    <property type="protein sequence ID" value="BAY81098.1"/>
    <property type="molecule type" value="Genomic_DNA"/>
</dbReference>
<keyword evidence="3" id="KW-1185">Reference proteome</keyword>
<dbReference type="GO" id="GO:0006313">
    <property type="term" value="P:DNA transposition"/>
    <property type="evidence" value="ECO:0007669"/>
    <property type="project" value="InterPro"/>
</dbReference>
<reference evidence="2 3" key="1">
    <citation type="submission" date="2017-06" db="EMBL/GenBank/DDBJ databases">
        <title>Genome sequencing of cyanobaciteial culture collection at National Institute for Environmental Studies (NIES).</title>
        <authorList>
            <person name="Hirose Y."/>
            <person name="Shimura Y."/>
            <person name="Fujisawa T."/>
            <person name="Nakamura Y."/>
            <person name="Kawachi M."/>
        </authorList>
    </citation>
    <scope>NUCLEOTIDE SEQUENCE [LARGE SCALE GENOMIC DNA]</scope>
    <source>
        <strain evidence="2 3">NIES-267</strain>
    </source>
</reference>
<dbReference type="AlphaFoldDB" id="A0A1Z4LJ42"/>
<dbReference type="PANTHER" id="PTHR34322:SF2">
    <property type="entry name" value="TRANSPOSASE IS200-LIKE DOMAIN-CONTAINING PROTEIN"/>
    <property type="match status" value="1"/>
</dbReference>
<dbReference type="Proteomes" id="UP000218418">
    <property type="component" value="Chromosome"/>
</dbReference>
<dbReference type="InterPro" id="IPR002686">
    <property type="entry name" value="Transposase_17"/>
</dbReference>
<dbReference type="Pfam" id="PF01797">
    <property type="entry name" value="Y1_Tnp"/>
    <property type="match status" value="1"/>
</dbReference>
<proteinExistence type="predicted"/>
<dbReference type="PANTHER" id="PTHR34322">
    <property type="entry name" value="TRANSPOSASE, Y1_TNP DOMAIN-CONTAINING"/>
    <property type="match status" value="1"/>
</dbReference>
<feature type="domain" description="Transposase IS200-like" evidence="1">
    <location>
        <begin position="9"/>
        <end position="123"/>
    </location>
</feature>
<gene>
    <name evidence="2" type="ORF">NIES267_05630</name>
</gene>
<dbReference type="OrthoDB" id="9788881at2"/>
<dbReference type="GO" id="GO:0004803">
    <property type="term" value="F:transposase activity"/>
    <property type="evidence" value="ECO:0007669"/>
    <property type="project" value="InterPro"/>
</dbReference>
<evidence type="ECO:0000259" key="1">
    <source>
        <dbReference type="SMART" id="SM01321"/>
    </source>
</evidence>
<evidence type="ECO:0000313" key="3">
    <source>
        <dbReference type="Proteomes" id="UP000218418"/>
    </source>
</evidence>
<accession>A0A1Z4LJ42</accession>
<evidence type="ECO:0000313" key="2">
    <source>
        <dbReference type="EMBL" id="BAY81098.1"/>
    </source>
</evidence>
<organism evidence="2 3">
    <name type="scientific">Calothrix parasitica NIES-267</name>
    <dbReference type="NCBI Taxonomy" id="1973488"/>
    <lineage>
        <taxon>Bacteria</taxon>
        <taxon>Bacillati</taxon>
        <taxon>Cyanobacteriota</taxon>
        <taxon>Cyanophyceae</taxon>
        <taxon>Nostocales</taxon>
        <taxon>Calotrichaceae</taxon>
        <taxon>Calothrix</taxon>
    </lineage>
</organism>
<sequence length="190" mass="22926">MPIRSTTFKSNHYYHIYNRGNNRQKIFFERDNYLYFLTKLREHLVEKGIEIIAYCLMPNHYHLLIFLNNDKLSESMQKLSLSYTKAINKRYERVGSLFQGRFQSILVDKDEYLLHLSRYIHLNPINANLVNKPEDWEYSSYREYISLRDGTLPNHNRILSPISDINCYRLFVEDYCESDEQIIKHLMLES</sequence>
<protein>
    <recommendedName>
        <fullName evidence="1">Transposase IS200-like domain-containing protein</fullName>
    </recommendedName>
</protein>
<dbReference type="SMART" id="SM01321">
    <property type="entry name" value="Y1_Tnp"/>
    <property type="match status" value="1"/>
</dbReference>
<dbReference type="SUPFAM" id="SSF143422">
    <property type="entry name" value="Transposase IS200-like"/>
    <property type="match status" value="1"/>
</dbReference>
<dbReference type="GO" id="GO:0003677">
    <property type="term" value="F:DNA binding"/>
    <property type="evidence" value="ECO:0007669"/>
    <property type="project" value="InterPro"/>
</dbReference>
<dbReference type="InterPro" id="IPR036515">
    <property type="entry name" value="Transposase_17_sf"/>
</dbReference>
<name>A0A1Z4LJ42_9CYAN</name>
<dbReference type="NCBIfam" id="NF047646">
    <property type="entry name" value="REP_Tyr_transpos"/>
    <property type="match status" value="1"/>
</dbReference>
<dbReference type="Gene3D" id="3.30.70.1290">
    <property type="entry name" value="Transposase IS200-like"/>
    <property type="match status" value="1"/>
</dbReference>